<dbReference type="EMBL" id="AP027732">
    <property type="protein sequence ID" value="BDZ50133.1"/>
    <property type="molecule type" value="Genomic_DNA"/>
</dbReference>
<organism evidence="2 3">
    <name type="scientific">Frondihabitans sucicola</name>
    <dbReference type="NCBI Taxonomy" id="1268041"/>
    <lineage>
        <taxon>Bacteria</taxon>
        <taxon>Bacillati</taxon>
        <taxon>Actinomycetota</taxon>
        <taxon>Actinomycetes</taxon>
        <taxon>Micrococcales</taxon>
        <taxon>Microbacteriaceae</taxon>
        <taxon>Frondihabitans</taxon>
    </lineage>
</organism>
<protein>
    <recommendedName>
        <fullName evidence="1">SnoaL-like domain-containing protein</fullName>
    </recommendedName>
</protein>
<dbReference type="InterPro" id="IPR032710">
    <property type="entry name" value="NTF2-like_dom_sf"/>
</dbReference>
<feature type="domain" description="SnoaL-like" evidence="1">
    <location>
        <begin position="11"/>
        <end position="101"/>
    </location>
</feature>
<keyword evidence="3" id="KW-1185">Reference proteome</keyword>
<evidence type="ECO:0000259" key="1">
    <source>
        <dbReference type="Pfam" id="PF12680"/>
    </source>
</evidence>
<evidence type="ECO:0000313" key="2">
    <source>
        <dbReference type="EMBL" id="BDZ50133.1"/>
    </source>
</evidence>
<sequence>MPTPTPAAILSFIDTTNAEDTDGFLASFTADASIDDGGRTFHGVEGIADWNESDNIGKHSRFDVVEIAEGTSADEFVVTMDVTGDGYNGIGTMTFVVDGDLVRSLVIT</sequence>
<name>A0ABM8GPE9_9MICO</name>
<proteinExistence type="predicted"/>
<evidence type="ECO:0000313" key="3">
    <source>
        <dbReference type="Proteomes" id="UP001321486"/>
    </source>
</evidence>
<dbReference type="Pfam" id="PF12680">
    <property type="entry name" value="SnoaL_2"/>
    <property type="match status" value="1"/>
</dbReference>
<dbReference type="Gene3D" id="3.10.450.50">
    <property type="match status" value="1"/>
</dbReference>
<dbReference type="Proteomes" id="UP001321486">
    <property type="component" value="Chromosome"/>
</dbReference>
<gene>
    <name evidence="2" type="ORF">GCM10025867_23740</name>
</gene>
<reference evidence="3" key="1">
    <citation type="journal article" date="2019" name="Int. J. Syst. Evol. Microbiol.">
        <title>The Global Catalogue of Microorganisms (GCM) 10K type strain sequencing project: providing services to taxonomists for standard genome sequencing and annotation.</title>
        <authorList>
            <consortium name="The Broad Institute Genomics Platform"/>
            <consortium name="The Broad Institute Genome Sequencing Center for Infectious Disease"/>
            <person name="Wu L."/>
            <person name="Ma J."/>
        </authorList>
    </citation>
    <scope>NUCLEOTIDE SEQUENCE [LARGE SCALE GENOMIC DNA]</scope>
    <source>
        <strain evidence="3">NBRC 108728</strain>
    </source>
</reference>
<dbReference type="InterPro" id="IPR037401">
    <property type="entry name" value="SnoaL-like"/>
</dbReference>
<dbReference type="SUPFAM" id="SSF54427">
    <property type="entry name" value="NTF2-like"/>
    <property type="match status" value="1"/>
</dbReference>
<dbReference type="RefSeq" id="WP_286343234.1">
    <property type="nucleotide sequence ID" value="NZ_AP027732.1"/>
</dbReference>
<accession>A0ABM8GPE9</accession>